<dbReference type="CDD" id="cd07377">
    <property type="entry name" value="WHTH_GntR"/>
    <property type="match status" value="1"/>
</dbReference>
<proteinExistence type="predicted"/>
<reference evidence="6" key="1">
    <citation type="submission" date="2021-01" db="EMBL/GenBank/DDBJ databases">
        <title>Whole genome shotgun sequence of Rugosimonospora africana NBRC 104875.</title>
        <authorList>
            <person name="Komaki H."/>
            <person name="Tamura T."/>
        </authorList>
    </citation>
    <scope>NUCLEOTIDE SEQUENCE</scope>
    <source>
        <strain evidence="6">NBRC 104875</strain>
    </source>
</reference>
<dbReference type="PANTHER" id="PTHR44846">
    <property type="entry name" value="MANNOSYL-D-GLYCERATE TRANSPORT/METABOLISM SYSTEM REPRESSOR MNGR-RELATED"/>
    <property type="match status" value="1"/>
</dbReference>
<dbReference type="PANTHER" id="PTHR44846:SF17">
    <property type="entry name" value="GNTR-FAMILY TRANSCRIPTIONAL REGULATOR"/>
    <property type="match status" value="1"/>
</dbReference>
<gene>
    <name evidence="6" type="ORF">Raf01_94580</name>
</gene>
<feature type="domain" description="HTH gntR-type" evidence="5">
    <location>
        <begin position="5"/>
        <end position="73"/>
    </location>
</feature>
<dbReference type="InterPro" id="IPR036388">
    <property type="entry name" value="WH-like_DNA-bd_sf"/>
</dbReference>
<evidence type="ECO:0000256" key="4">
    <source>
        <dbReference type="SAM" id="MobiDB-lite"/>
    </source>
</evidence>
<evidence type="ECO:0000313" key="7">
    <source>
        <dbReference type="Proteomes" id="UP000642748"/>
    </source>
</evidence>
<dbReference type="GO" id="GO:0003700">
    <property type="term" value="F:DNA-binding transcription factor activity"/>
    <property type="evidence" value="ECO:0007669"/>
    <property type="project" value="InterPro"/>
</dbReference>
<dbReference type="InterPro" id="IPR050679">
    <property type="entry name" value="Bact_HTH_transcr_reg"/>
</dbReference>
<protein>
    <recommendedName>
        <fullName evidence="5">HTH gntR-type domain-containing protein</fullName>
    </recommendedName>
</protein>
<dbReference type="PROSITE" id="PS50949">
    <property type="entry name" value="HTH_GNTR"/>
    <property type="match status" value="1"/>
</dbReference>
<keyword evidence="7" id="KW-1185">Reference proteome</keyword>
<dbReference type="SMART" id="SM00345">
    <property type="entry name" value="HTH_GNTR"/>
    <property type="match status" value="1"/>
</dbReference>
<keyword evidence="2" id="KW-0238">DNA-binding</keyword>
<feature type="compositionally biased region" description="Polar residues" evidence="4">
    <location>
        <begin position="31"/>
        <end position="41"/>
    </location>
</feature>
<keyword evidence="1" id="KW-0805">Transcription regulation</keyword>
<evidence type="ECO:0000256" key="2">
    <source>
        <dbReference type="ARBA" id="ARBA00023125"/>
    </source>
</evidence>
<evidence type="ECO:0000313" key="6">
    <source>
        <dbReference type="EMBL" id="GIH21286.1"/>
    </source>
</evidence>
<organism evidence="6 7">
    <name type="scientific">Rugosimonospora africana</name>
    <dbReference type="NCBI Taxonomy" id="556532"/>
    <lineage>
        <taxon>Bacteria</taxon>
        <taxon>Bacillati</taxon>
        <taxon>Actinomycetota</taxon>
        <taxon>Actinomycetes</taxon>
        <taxon>Micromonosporales</taxon>
        <taxon>Micromonosporaceae</taxon>
        <taxon>Rugosimonospora</taxon>
    </lineage>
</organism>
<dbReference type="InterPro" id="IPR036390">
    <property type="entry name" value="WH_DNA-bd_sf"/>
</dbReference>
<dbReference type="SUPFAM" id="SSF46785">
    <property type="entry name" value="Winged helix' DNA-binding domain"/>
    <property type="match status" value="1"/>
</dbReference>
<dbReference type="PRINTS" id="PR00035">
    <property type="entry name" value="HTHGNTR"/>
</dbReference>
<dbReference type="Proteomes" id="UP000642748">
    <property type="component" value="Unassembled WGS sequence"/>
</dbReference>
<evidence type="ECO:0000259" key="5">
    <source>
        <dbReference type="PROSITE" id="PS50949"/>
    </source>
</evidence>
<dbReference type="GO" id="GO:0003677">
    <property type="term" value="F:DNA binding"/>
    <property type="evidence" value="ECO:0007669"/>
    <property type="project" value="UniProtKB-KW"/>
</dbReference>
<comment type="caution">
    <text evidence="6">The sequence shown here is derived from an EMBL/GenBank/DDBJ whole genome shotgun (WGS) entry which is preliminary data.</text>
</comment>
<dbReference type="EMBL" id="BONZ01000122">
    <property type="protein sequence ID" value="GIH21286.1"/>
    <property type="molecule type" value="Genomic_DNA"/>
</dbReference>
<keyword evidence="3" id="KW-0804">Transcription</keyword>
<accession>A0A8J3R2X5</accession>
<dbReference type="Pfam" id="PF00392">
    <property type="entry name" value="GntR"/>
    <property type="match status" value="1"/>
</dbReference>
<sequence length="120" mass="12487">MTNRQSSWLKLADEISEKIRTGQLKPGDQLPTETALQDLTGKSRTTVRQAIAELRSRGQIKTVRKDGSFVLGAGGPFQLRPGESVTSSTALTVTGADGSTRTLAAGTRIVVDSAGSASGG</sequence>
<dbReference type="AlphaFoldDB" id="A0A8J3R2X5"/>
<dbReference type="GO" id="GO:0045892">
    <property type="term" value="P:negative regulation of DNA-templated transcription"/>
    <property type="evidence" value="ECO:0007669"/>
    <property type="project" value="TreeGrafter"/>
</dbReference>
<name>A0A8J3R2X5_9ACTN</name>
<dbReference type="RefSeq" id="WP_203924667.1">
    <property type="nucleotide sequence ID" value="NZ_BONZ01000122.1"/>
</dbReference>
<dbReference type="Gene3D" id="1.10.10.10">
    <property type="entry name" value="Winged helix-like DNA-binding domain superfamily/Winged helix DNA-binding domain"/>
    <property type="match status" value="1"/>
</dbReference>
<feature type="region of interest" description="Disordered" evidence="4">
    <location>
        <begin position="20"/>
        <end position="41"/>
    </location>
</feature>
<evidence type="ECO:0000256" key="1">
    <source>
        <dbReference type="ARBA" id="ARBA00023015"/>
    </source>
</evidence>
<evidence type="ECO:0000256" key="3">
    <source>
        <dbReference type="ARBA" id="ARBA00023163"/>
    </source>
</evidence>
<dbReference type="InterPro" id="IPR000524">
    <property type="entry name" value="Tscrpt_reg_HTH_GntR"/>
</dbReference>